<comment type="caution">
    <text evidence="1">The sequence shown here is derived from an EMBL/GenBank/DDBJ whole genome shotgun (WGS) entry which is preliminary data.</text>
</comment>
<proteinExistence type="predicted"/>
<evidence type="ECO:0000313" key="2">
    <source>
        <dbReference type="Proteomes" id="UP000430519"/>
    </source>
</evidence>
<reference evidence="1 2" key="1">
    <citation type="submission" date="2019-11" db="EMBL/GenBank/DDBJ databases">
        <title>Genome sequence of Deinococcus xianganensis Y35, AI-2 producing algicidal bacterium, isolated from lake water.</title>
        <authorList>
            <person name="Li Y."/>
        </authorList>
    </citation>
    <scope>NUCLEOTIDE SEQUENCE [LARGE SCALE GENOMIC DNA]</scope>
    <source>
        <strain evidence="1 2">Y35</strain>
    </source>
</reference>
<name>A0A6I4YIA8_9DEIO</name>
<dbReference type="AlphaFoldDB" id="A0A6I4YIA8"/>
<organism evidence="1 2">
    <name type="scientific">Deinococcus xianganensis</name>
    <dbReference type="NCBI Taxonomy" id="1507289"/>
    <lineage>
        <taxon>Bacteria</taxon>
        <taxon>Thermotogati</taxon>
        <taxon>Deinococcota</taxon>
        <taxon>Deinococci</taxon>
        <taxon>Deinococcales</taxon>
        <taxon>Deinococcaceae</taxon>
        <taxon>Deinococcus</taxon>
    </lineage>
</organism>
<keyword evidence="2" id="KW-1185">Reference proteome</keyword>
<dbReference type="Proteomes" id="UP000430519">
    <property type="component" value="Unassembled WGS sequence"/>
</dbReference>
<protein>
    <submittedName>
        <fullName evidence="1">Uncharacterized protein</fullName>
    </submittedName>
</protein>
<dbReference type="EMBL" id="WVHK01000040">
    <property type="protein sequence ID" value="MXV20280.1"/>
    <property type="molecule type" value="Genomic_DNA"/>
</dbReference>
<evidence type="ECO:0000313" key="1">
    <source>
        <dbReference type="EMBL" id="MXV20280.1"/>
    </source>
</evidence>
<sequence>MKNAVYKADTGEGLKIALPLPATAANGIPTTYGPSGLRVIPQTDVATAALRALGKVPQGLKNGEASCVLPGITVVLDLGTLPPGTQGGQAIYREPDGDLTLSATGDFIGYALPIAAPRGGWGVGIPANTAPATQANVVNGQI</sequence>
<gene>
    <name evidence="1" type="ORF">GLX28_11605</name>
</gene>
<accession>A0A6I4YIA8</accession>
<dbReference type="RefSeq" id="WP_160979653.1">
    <property type="nucleotide sequence ID" value="NZ_WVHK01000040.1"/>
</dbReference>